<evidence type="ECO:0000259" key="2">
    <source>
        <dbReference type="PROSITE" id="PS50835"/>
    </source>
</evidence>
<dbReference type="InterPro" id="IPR013783">
    <property type="entry name" value="Ig-like_fold"/>
</dbReference>
<dbReference type="SMART" id="SM00409">
    <property type="entry name" value="IG"/>
    <property type="match status" value="1"/>
</dbReference>
<proteinExistence type="predicted"/>
<dbReference type="InterPro" id="IPR007110">
    <property type="entry name" value="Ig-like_dom"/>
</dbReference>
<organism evidence="3 4">
    <name type="scientific">Astyanax mexicanus</name>
    <name type="common">Blind cave fish</name>
    <name type="synonym">Astyanax fasciatus mexicanus</name>
    <dbReference type="NCBI Taxonomy" id="7994"/>
    <lineage>
        <taxon>Eukaryota</taxon>
        <taxon>Metazoa</taxon>
        <taxon>Chordata</taxon>
        <taxon>Craniata</taxon>
        <taxon>Vertebrata</taxon>
        <taxon>Euteleostomi</taxon>
        <taxon>Actinopterygii</taxon>
        <taxon>Neopterygii</taxon>
        <taxon>Teleostei</taxon>
        <taxon>Ostariophysi</taxon>
        <taxon>Characiformes</taxon>
        <taxon>Characoidei</taxon>
        <taxon>Acestrorhamphidae</taxon>
        <taxon>Acestrorhamphinae</taxon>
        <taxon>Astyanax</taxon>
    </lineage>
</organism>
<dbReference type="CDD" id="cd00099">
    <property type="entry name" value="IgV"/>
    <property type="match status" value="1"/>
</dbReference>
<accession>A0A8B9GQS4</accession>
<dbReference type="InterPro" id="IPR036179">
    <property type="entry name" value="Ig-like_dom_sf"/>
</dbReference>
<keyword evidence="1" id="KW-0472">Membrane</keyword>
<dbReference type="InterPro" id="IPR013106">
    <property type="entry name" value="Ig_V-set"/>
</dbReference>
<feature type="domain" description="Ig-like" evidence="2">
    <location>
        <begin position="24"/>
        <end position="99"/>
    </location>
</feature>
<dbReference type="Gene3D" id="2.60.40.10">
    <property type="entry name" value="Immunoglobulins"/>
    <property type="match status" value="1"/>
</dbReference>
<keyword evidence="1" id="KW-0812">Transmembrane</keyword>
<dbReference type="PROSITE" id="PS50835">
    <property type="entry name" value="IG_LIKE"/>
    <property type="match status" value="1"/>
</dbReference>
<evidence type="ECO:0000313" key="3">
    <source>
        <dbReference type="Ensembl" id="ENSAMXP00005002464.1"/>
    </source>
</evidence>
<dbReference type="AlphaFoldDB" id="A0A8B9GQS4"/>
<evidence type="ECO:0000313" key="4">
    <source>
        <dbReference type="Proteomes" id="UP000694621"/>
    </source>
</evidence>
<dbReference type="Ensembl" id="ENSAMXT00005002755.1">
    <property type="protein sequence ID" value="ENSAMXP00005002464.1"/>
    <property type="gene ID" value="ENSAMXG00005001393.1"/>
</dbReference>
<dbReference type="SMART" id="SM00406">
    <property type="entry name" value="IGv"/>
    <property type="match status" value="1"/>
</dbReference>
<evidence type="ECO:0000256" key="1">
    <source>
        <dbReference type="SAM" id="Phobius"/>
    </source>
</evidence>
<keyword evidence="1" id="KW-1133">Transmembrane helix</keyword>
<dbReference type="Proteomes" id="UP000694621">
    <property type="component" value="Unplaced"/>
</dbReference>
<dbReference type="Pfam" id="PF07686">
    <property type="entry name" value="V-set"/>
    <property type="match status" value="1"/>
</dbReference>
<sequence>MFTKILHILFSVKTDITGLQVQTVKTGNNVTMKCDQNNENNKDNIDLNVAWYKQSLGNVPKLIVRLMVNFAGGRFSVESDGFDLSISETKEKDEGTYFCGKMITHVVEFGSGILLSVQGKQYFVSFLNFTILNPSFNQNSSEDCMEQMIILRWLSIIRSAVLVCVIILFTVPHCVYKFRNKK</sequence>
<protein>
    <recommendedName>
        <fullName evidence="2">Ig-like domain-containing protein</fullName>
    </recommendedName>
</protein>
<dbReference type="SUPFAM" id="SSF48726">
    <property type="entry name" value="Immunoglobulin"/>
    <property type="match status" value="1"/>
</dbReference>
<dbReference type="InterPro" id="IPR003599">
    <property type="entry name" value="Ig_sub"/>
</dbReference>
<reference evidence="3" key="1">
    <citation type="submission" date="2025-08" db="UniProtKB">
        <authorList>
            <consortium name="Ensembl"/>
        </authorList>
    </citation>
    <scope>IDENTIFICATION</scope>
</reference>
<name>A0A8B9GQS4_ASTMX</name>
<feature type="transmembrane region" description="Helical" evidence="1">
    <location>
        <begin position="150"/>
        <end position="176"/>
    </location>
</feature>